<organism evidence="2 3">
    <name type="scientific">Robiginitalea biformata (strain ATCC BAA-864 / DSM 15991 / KCTC 12146 / HTCC2501)</name>
    <dbReference type="NCBI Taxonomy" id="313596"/>
    <lineage>
        <taxon>Bacteria</taxon>
        <taxon>Pseudomonadati</taxon>
        <taxon>Bacteroidota</taxon>
        <taxon>Flavobacteriia</taxon>
        <taxon>Flavobacteriales</taxon>
        <taxon>Flavobacteriaceae</taxon>
        <taxon>Robiginitalea</taxon>
    </lineage>
</organism>
<dbReference type="PANTHER" id="PTHR35340:SF5">
    <property type="entry name" value="ASST-DOMAIN-CONTAINING PROTEIN"/>
    <property type="match status" value="1"/>
</dbReference>
<name>A4CM39_ROBBH</name>
<evidence type="ECO:0000256" key="1">
    <source>
        <dbReference type="SAM" id="MobiDB-lite"/>
    </source>
</evidence>
<feature type="compositionally biased region" description="Pro residues" evidence="1">
    <location>
        <begin position="558"/>
        <end position="568"/>
    </location>
</feature>
<reference evidence="2 3" key="1">
    <citation type="journal article" date="2009" name="J. Bacteriol.">
        <title>Complete genome sequence of Robiginitalea biformata HTCC2501.</title>
        <authorList>
            <person name="Oh H.M."/>
            <person name="Giovannoni S.J."/>
            <person name="Lee K."/>
            <person name="Ferriera S."/>
            <person name="Johnson J."/>
            <person name="Cho J.C."/>
        </authorList>
    </citation>
    <scope>NUCLEOTIDE SEQUENCE [LARGE SCALE GENOMIC DNA]</scope>
    <source>
        <strain evidence="3">ATCC BAA-864 / HTCC2501 / KCTC 12146</strain>
    </source>
</reference>
<dbReference type="Pfam" id="PF05935">
    <property type="entry name" value="Arylsulfotrans"/>
    <property type="match status" value="1"/>
</dbReference>
<feature type="region of interest" description="Disordered" evidence="1">
    <location>
        <begin position="236"/>
        <end position="268"/>
    </location>
</feature>
<keyword evidence="3" id="KW-1185">Reference proteome</keyword>
<dbReference type="STRING" id="313596.RB2501_10412"/>
<evidence type="ECO:0000313" key="2">
    <source>
        <dbReference type="EMBL" id="EAR14731.1"/>
    </source>
</evidence>
<evidence type="ECO:0008006" key="4">
    <source>
        <dbReference type="Google" id="ProtNLM"/>
    </source>
</evidence>
<dbReference type="eggNOG" id="COG3118">
    <property type="taxonomic scope" value="Bacteria"/>
</dbReference>
<proteinExistence type="predicted"/>
<dbReference type="EMBL" id="CP001712">
    <property type="protein sequence ID" value="EAR14731.1"/>
    <property type="molecule type" value="Genomic_DNA"/>
</dbReference>
<protein>
    <recommendedName>
        <fullName evidence="4">Arylsulfotransferase ASST</fullName>
    </recommendedName>
</protein>
<dbReference type="InterPro" id="IPR010262">
    <property type="entry name" value="Arylsulfotransferase_bact"/>
</dbReference>
<dbReference type="Proteomes" id="UP000009049">
    <property type="component" value="Chromosome"/>
</dbReference>
<sequence>MPDDQLQTTRLMKNYLTYILGALLLLGISCKQDTQTKENPDAGNLAVREWKPDDMRNMTGLTAQRGLIVNTDRDTEGYVLFEPSSDTTTFLIDKAGRVVHRWDSELNSMNSYLLPNGHLLRLERDEDFPTFAAGGQAGRVREYDWDGNMLWDYELATETELIHHDIEPMPNGNILAIAYEVMPVEEAIAMGRDPERLPRAGLWLDQVVEIRPTYPKGGEIVWEWHMKDHLVQDFDPSKANYGDPSEHPRKIDINFHSTEEGDGPPPTEEQVKQMIKNGMATSNATVDNRGSDITHTNAIDYHPGLDQIALSSPGMNEIFIIDHSTTTEEARGRSGGNQGHGGDLLYRWGNPQNYGLGTPDDRVLFGQHDIRWIPEGQPGAGRLMVYNNDPHDGKAKLPTVWAGFQNAKPPEFAMAVGDVGNFSEVLELEPPTDADGAYVLDAGGTFGPEEPAWTYRAPDLYSFYSAFISGAHRLPNGNTFITEGMKGRFFEVSPDNEIVWEYWNPYMGTYKLPDGTEPQPKGPFIFGVFRSTLIPADNPAFAGKTLEPLQPQPEVYKMPPPPAEPEGQ</sequence>
<evidence type="ECO:0000313" key="3">
    <source>
        <dbReference type="Proteomes" id="UP000009049"/>
    </source>
</evidence>
<gene>
    <name evidence="2" type="ordered locus">RB2501_10412</name>
</gene>
<feature type="region of interest" description="Disordered" evidence="1">
    <location>
        <begin position="540"/>
        <end position="568"/>
    </location>
</feature>
<dbReference type="HOGENOM" id="CLU_036882_0_0_10"/>
<dbReference type="SUPFAM" id="SSF63829">
    <property type="entry name" value="Calcium-dependent phosphotriesterase"/>
    <property type="match status" value="1"/>
</dbReference>
<accession>A4CM39</accession>
<feature type="compositionally biased region" description="Basic and acidic residues" evidence="1">
    <location>
        <begin position="244"/>
        <end position="259"/>
    </location>
</feature>
<dbReference type="AlphaFoldDB" id="A4CM39"/>
<dbReference type="KEGG" id="rbi:RB2501_10412"/>
<dbReference type="PANTHER" id="PTHR35340">
    <property type="entry name" value="PQQ ENZYME REPEAT PROTEIN-RELATED"/>
    <property type="match status" value="1"/>
</dbReference>
<dbReference type="InterPro" id="IPR053143">
    <property type="entry name" value="Arylsulfate_ST"/>
</dbReference>
<dbReference type="GO" id="GO:0004062">
    <property type="term" value="F:aryl sulfotransferase activity"/>
    <property type="evidence" value="ECO:0007669"/>
    <property type="project" value="InterPro"/>
</dbReference>